<organism evidence="2 3">
    <name type="scientific">Purpureocillium lilacinum</name>
    <name type="common">Paecilomyces lilacinus</name>
    <dbReference type="NCBI Taxonomy" id="33203"/>
    <lineage>
        <taxon>Eukaryota</taxon>
        <taxon>Fungi</taxon>
        <taxon>Dikarya</taxon>
        <taxon>Ascomycota</taxon>
        <taxon>Pezizomycotina</taxon>
        <taxon>Sordariomycetes</taxon>
        <taxon>Hypocreomycetidae</taxon>
        <taxon>Hypocreales</taxon>
        <taxon>Ophiocordycipitaceae</taxon>
        <taxon>Purpureocillium</taxon>
    </lineage>
</organism>
<keyword evidence="3" id="KW-1185">Reference proteome</keyword>
<comment type="caution">
    <text evidence="2">The sequence shown here is derived from an EMBL/GenBank/DDBJ whole genome shotgun (WGS) entry which is preliminary data.</text>
</comment>
<protein>
    <submittedName>
        <fullName evidence="2">Uncharacterized protein</fullName>
    </submittedName>
</protein>
<dbReference type="EMBL" id="JAWRVI010000045">
    <property type="protein sequence ID" value="KAK4085971.1"/>
    <property type="molecule type" value="Genomic_DNA"/>
</dbReference>
<feature type="chain" id="PRO_5046931055" evidence="1">
    <location>
        <begin position="21"/>
        <end position="131"/>
    </location>
</feature>
<sequence>MKSFLATFVVLLGAVTAAPAGESRDLQPRSHPVTWTGYIDINFENPVGGPVTVTDNGHCTKLPKDLWHNMRSIRVEAPAYNSGCALYHDDEHTQIVPLHNNGGSDRLHDGWYNTFHSYNAQAGSICCWIKA</sequence>
<dbReference type="Proteomes" id="UP001287286">
    <property type="component" value="Unassembled WGS sequence"/>
</dbReference>
<name>A0ABR0BPX0_PURLI</name>
<proteinExistence type="predicted"/>
<accession>A0ABR0BPX0</accession>
<evidence type="ECO:0000313" key="2">
    <source>
        <dbReference type="EMBL" id="KAK4085971.1"/>
    </source>
</evidence>
<evidence type="ECO:0000256" key="1">
    <source>
        <dbReference type="SAM" id="SignalP"/>
    </source>
</evidence>
<evidence type="ECO:0000313" key="3">
    <source>
        <dbReference type="Proteomes" id="UP001287286"/>
    </source>
</evidence>
<reference evidence="2 3" key="1">
    <citation type="journal article" date="2024" name="Microbiol. Resour. Announc.">
        <title>Genome annotations for the ascomycete fungi Trichoderma harzianum, Trichoderma aggressivum, and Purpureocillium lilacinum.</title>
        <authorList>
            <person name="Beijen E.P.W."/>
            <person name="Ohm R.A."/>
        </authorList>
    </citation>
    <scope>NUCLEOTIDE SEQUENCE [LARGE SCALE GENOMIC DNA]</scope>
    <source>
        <strain evidence="2 3">CBS 150709</strain>
    </source>
</reference>
<gene>
    <name evidence="2" type="ORF">Purlil1_9712</name>
</gene>
<feature type="signal peptide" evidence="1">
    <location>
        <begin position="1"/>
        <end position="20"/>
    </location>
</feature>
<keyword evidence="1" id="KW-0732">Signal</keyword>